<evidence type="ECO:0000313" key="2">
    <source>
        <dbReference type="Proteomes" id="UP001165065"/>
    </source>
</evidence>
<dbReference type="OrthoDB" id="10326567at2759"/>
<accession>A0A9W7GD98</accession>
<proteinExistence type="predicted"/>
<dbReference type="AlphaFoldDB" id="A0A9W7GD98"/>
<comment type="caution">
    <text evidence="1">The sequence shown here is derived from an EMBL/GenBank/DDBJ whole genome shotgun (WGS) entry which is preliminary data.</text>
</comment>
<organism evidence="1 2">
    <name type="scientific">Triparma columacea</name>
    <dbReference type="NCBI Taxonomy" id="722753"/>
    <lineage>
        <taxon>Eukaryota</taxon>
        <taxon>Sar</taxon>
        <taxon>Stramenopiles</taxon>
        <taxon>Ochrophyta</taxon>
        <taxon>Bolidophyceae</taxon>
        <taxon>Parmales</taxon>
        <taxon>Triparmaceae</taxon>
        <taxon>Triparma</taxon>
    </lineage>
</organism>
<gene>
    <name evidence="1" type="ORF">TrCOL_g7568</name>
</gene>
<dbReference type="Proteomes" id="UP001165065">
    <property type="component" value="Unassembled WGS sequence"/>
</dbReference>
<sequence>MEEAYFSEACERSTWNMFEIVSRSRINSNSLHPQIPCPVDLDRIEACERIKWERQMQEQGKVAATDESGGGMVFSMEDEVMEMKGPQLMSKPPTATSMSGDEVMEEALRRAGVVARRDERGGEVFFASNHTL</sequence>
<reference evidence="2" key="1">
    <citation type="journal article" date="2023" name="Commun. Biol.">
        <title>Genome analysis of Parmales, the sister group of diatoms, reveals the evolutionary specialization of diatoms from phago-mixotrophs to photoautotrophs.</title>
        <authorList>
            <person name="Ban H."/>
            <person name="Sato S."/>
            <person name="Yoshikawa S."/>
            <person name="Yamada K."/>
            <person name="Nakamura Y."/>
            <person name="Ichinomiya M."/>
            <person name="Sato N."/>
            <person name="Blanc-Mathieu R."/>
            <person name="Endo H."/>
            <person name="Kuwata A."/>
            <person name="Ogata H."/>
        </authorList>
    </citation>
    <scope>NUCLEOTIDE SEQUENCE [LARGE SCALE GENOMIC DNA]</scope>
</reference>
<evidence type="ECO:0000313" key="1">
    <source>
        <dbReference type="EMBL" id="GMI41140.1"/>
    </source>
</evidence>
<keyword evidence="2" id="KW-1185">Reference proteome</keyword>
<protein>
    <submittedName>
        <fullName evidence="1">Uncharacterized protein</fullName>
    </submittedName>
</protein>
<name>A0A9W7GD98_9STRA</name>
<dbReference type="EMBL" id="BRYA01001271">
    <property type="protein sequence ID" value="GMI41140.1"/>
    <property type="molecule type" value="Genomic_DNA"/>
</dbReference>